<name>A0A9P7RZ38_9AGAR</name>
<gene>
    <name evidence="3" type="ORF">E1B28_010669</name>
</gene>
<feature type="transmembrane region" description="Helical" evidence="1">
    <location>
        <begin position="134"/>
        <end position="157"/>
    </location>
</feature>
<evidence type="ECO:0000259" key="2">
    <source>
        <dbReference type="Pfam" id="PF20151"/>
    </source>
</evidence>
<feature type="domain" description="DUF6533" evidence="2">
    <location>
        <begin position="25"/>
        <end position="78"/>
    </location>
</feature>
<dbReference type="AlphaFoldDB" id="A0A9P7RZ38"/>
<organism evidence="3 4">
    <name type="scientific">Marasmius oreades</name>
    <name type="common">fairy-ring Marasmius</name>
    <dbReference type="NCBI Taxonomy" id="181124"/>
    <lineage>
        <taxon>Eukaryota</taxon>
        <taxon>Fungi</taxon>
        <taxon>Dikarya</taxon>
        <taxon>Basidiomycota</taxon>
        <taxon>Agaricomycotina</taxon>
        <taxon>Agaricomycetes</taxon>
        <taxon>Agaricomycetidae</taxon>
        <taxon>Agaricales</taxon>
        <taxon>Marasmiineae</taxon>
        <taxon>Marasmiaceae</taxon>
        <taxon>Marasmius</taxon>
    </lineage>
</organism>
<evidence type="ECO:0000256" key="1">
    <source>
        <dbReference type="SAM" id="Phobius"/>
    </source>
</evidence>
<dbReference type="EMBL" id="CM032186">
    <property type="protein sequence ID" value="KAG7091648.1"/>
    <property type="molecule type" value="Genomic_DNA"/>
</dbReference>
<dbReference type="Proteomes" id="UP001049176">
    <property type="component" value="Chromosome 6"/>
</dbReference>
<dbReference type="InterPro" id="IPR045340">
    <property type="entry name" value="DUF6533"/>
</dbReference>
<dbReference type="OrthoDB" id="2958007at2759"/>
<keyword evidence="1" id="KW-0472">Membrane</keyword>
<feature type="transmembrane region" description="Helical" evidence="1">
    <location>
        <begin position="228"/>
        <end position="248"/>
    </location>
</feature>
<keyword evidence="1" id="KW-0812">Transmembrane</keyword>
<dbReference type="Pfam" id="PF20151">
    <property type="entry name" value="DUF6533"/>
    <property type="match status" value="1"/>
</dbReference>
<keyword evidence="1" id="KW-1133">Transmembrane helix</keyword>
<dbReference type="RefSeq" id="XP_043008118.1">
    <property type="nucleotide sequence ID" value="XM_043155646.1"/>
</dbReference>
<feature type="transmembrane region" description="Helical" evidence="1">
    <location>
        <begin position="106"/>
        <end position="128"/>
    </location>
</feature>
<evidence type="ECO:0000313" key="3">
    <source>
        <dbReference type="EMBL" id="KAG7091648.1"/>
    </source>
</evidence>
<feature type="transmembrane region" description="Helical" evidence="1">
    <location>
        <begin position="189"/>
        <end position="208"/>
    </location>
</feature>
<dbReference type="KEGG" id="more:E1B28_010669"/>
<accession>A0A9P7RZ38</accession>
<keyword evidence="4" id="KW-1185">Reference proteome</keyword>
<evidence type="ECO:0000313" key="4">
    <source>
        <dbReference type="Proteomes" id="UP001049176"/>
    </source>
</evidence>
<reference evidence="3" key="1">
    <citation type="journal article" date="2021" name="Genome Biol. Evol.">
        <title>The assembled and annotated genome of the fairy-ring fungus Marasmius oreades.</title>
        <authorList>
            <person name="Hiltunen M."/>
            <person name="Ament-Velasquez S.L."/>
            <person name="Johannesson H."/>
        </authorList>
    </citation>
    <scope>NUCLEOTIDE SEQUENCE</scope>
    <source>
        <strain evidence="3">03SP1</strain>
    </source>
</reference>
<proteinExistence type="predicted"/>
<sequence length="327" mass="37151">MTVQITPDVDTVLEAVRDGLFVRFAQVAAGTLFAYDVLLNLNVEFKYVWAALNPRNRPVKISSVVFNLMYLVQRYLPLWDRIIMDTYYILGPSDTKSCEITYEMSAWSTIIGIHLSEFILAMRIWAVWVNKPSVMVMLVTLAASVSIPALLFFVRFVRGIQCRELHMLSMLKPQGCFCSSKNKDLYVSWSMLMVINTVGFILMAIPGLKAYRRGGRSNLMKVVYQDGVIYYASIFMASLINIVIILRLPSSFVIMVSPLEHVIHSILASHVVLHIRKVAYVQNGDMLNGITMIEELENTEVLFAPNVLRSDTEPENQRNCDAETGYR</sequence>
<comment type="caution">
    <text evidence="3">The sequence shown here is derived from an EMBL/GenBank/DDBJ whole genome shotgun (WGS) entry which is preliminary data.</text>
</comment>
<protein>
    <recommendedName>
        <fullName evidence="2">DUF6533 domain-containing protein</fullName>
    </recommendedName>
</protein>
<dbReference type="GeneID" id="66079745"/>